<proteinExistence type="predicted"/>
<name>A0ABQ7BR15_BRACR</name>
<organism evidence="1 2">
    <name type="scientific">Brassica cretica</name>
    <name type="common">Mustard</name>
    <dbReference type="NCBI Taxonomy" id="69181"/>
    <lineage>
        <taxon>Eukaryota</taxon>
        <taxon>Viridiplantae</taxon>
        <taxon>Streptophyta</taxon>
        <taxon>Embryophyta</taxon>
        <taxon>Tracheophyta</taxon>
        <taxon>Spermatophyta</taxon>
        <taxon>Magnoliopsida</taxon>
        <taxon>eudicotyledons</taxon>
        <taxon>Gunneridae</taxon>
        <taxon>Pentapetalae</taxon>
        <taxon>rosids</taxon>
        <taxon>malvids</taxon>
        <taxon>Brassicales</taxon>
        <taxon>Brassicaceae</taxon>
        <taxon>Brassiceae</taxon>
        <taxon>Brassica</taxon>
    </lineage>
</organism>
<comment type="caution">
    <text evidence="1">The sequence shown here is derived from an EMBL/GenBank/DDBJ whole genome shotgun (WGS) entry which is preliminary data.</text>
</comment>
<dbReference type="EMBL" id="QGKV02001507">
    <property type="protein sequence ID" value="KAF3534505.1"/>
    <property type="molecule type" value="Genomic_DNA"/>
</dbReference>
<keyword evidence="2" id="KW-1185">Reference proteome</keyword>
<dbReference type="Proteomes" id="UP000266723">
    <property type="component" value="Unassembled WGS sequence"/>
</dbReference>
<protein>
    <submittedName>
        <fullName evidence="1">Uncharacterized protein</fullName>
    </submittedName>
</protein>
<reference evidence="1 2" key="1">
    <citation type="journal article" date="2020" name="BMC Genomics">
        <title>Intraspecific diversification of the crop wild relative Brassica cretica Lam. using demographic model selection.</title>
        <authorList>
            <person name="Kioukis A."/>
            <person name="Michalopoulou V.A."/>
            <person name="Briers L."/>
            <person name="Pirintsos S."/>
            <person name="Studholme D.J."/>
            <person name="Pavlidis P."/>
            <person name="Sarris P.F."/>
        </authorList>
    </citation>
    <scope>NUCLEOTIDE SEQUENCE [LARGE SCALE GENOMIC DNA]</scope>
    <source>
        <strain evidence="2">cv. PFS-1207/04</strain>
    </source>
</reference>
<evidence type="ECO:0000313" key="2">
    <source>
        <dbReference type="Proteomes" id="UP000266723"/>
    </source>
</evidence>
<accession>A0ABQ7BR15</accession>
<gene>
    <name evidence="1" type="ORF">DY000_02040625</name>
</gene>
<evidence type="ECO:0000313" key="1">
    <source>
        <dbReference type="EMBL" id="KAF3534505.1"/>
    </source>
</evidence>
<sequence>MHITNNLHLECSVTCACAPLRFQPTSNLLCLVATPPESNYLLQLLLKLLSTAPPGTCVSTYTVQKTPPDPSAFMRDSHSASISSKPVAFREPKKLLMQHMESFLNPSSL</sequence>